<dbReference type="SUPFAM" id="SSF56601">
    <property type="entry name" value="beta-lactamase/transpeptidase-like"/>
    <property type="match status" value="1"/>
</dbReference>
<dbReference type="Pfam" id="PF00144">
    <property type="entry name" value="Beta-lactamase"/>
    <property type="match status" value="1"/>
</dbReference>
<proteinExistence type="predicted"/>
<accession>A0A9P7V809</accession>
<evidence type="ECO:0000313" key="3">
    <source>
        <dbReference type="Proteomes" id="UP000790833"/>
    </source>
</evidence>
<dbReference type="EMBL" id="JAHMUF010000014">
    <property type="protein sequence ID" value="KAG7193071.1"/>
    <property type="molecule type" value="Genomic_DNA"/>
</dbReference>
<gene>
    <name evidence="2" type="ORF">KQ657_001188</name>
</gene>
<sequence length="399" mass="45060">MSLKERLDPILEKWTKEGNLPMISAGVVTKDGIIYLGASGSNNLNNPEGKTNLDTIFELYSTTKAVTTTAAVQLIEKGLLGLDDLVENYIPEIKGIKILDGFDENDKCIFKDPVNKPTIRNLLTHTAGFSYTFFSFKYAKLYDTTGKPDPFKDSWDEILTPYIYEPGTKWHYGVNIDVLGQVIQKVSGVTLDEYFKKNIFAPLGITSMTFIRKPEQVANKAIIHSREENGSLKVLPDDRPLEPEFHCGGHGLYGTIPDYLRFLLIFLNKGTSPITGKQILKPESVENYSFANLLPEGVFVEDSLEHSQPYYSKPVTTFSQLPKELHTWTSSFYRTDVPLPTGRSAKSFMWCGLPNLYYWIDPTEGVAGMLATQVFPFFDEKCLEANNEFESEVYKFLRA</sequence>
<dbReference type="RefSeq" id="XP_043048620.1">
    <property type="nucleotide sequence ID" value="XM_043191988.1"/>
</dbReference>
<dbReference type="PANTHER" id="PTHR43283:SF3">
    <property type="entry name" value="BETA-LACTAMASE FAMILY PROTEIN (AFU_ORTHOLOGUE AFUA_5G07500)"/>
    <property type="match status" value="1"/>
</dbReference>
<dbReference type="PANTHER" id="PTHR43283">
    <property type="entry name" value="BETA-LACTAMASE-RELATED"/>
    <property type="match status" value="1"/>
</dbReference>
<name>A0A9P7V809_9ASCO</name>
<dbReference type="OrthoDB" id="428260at2759"/>
<dbReference type="InterPro" id="IPR001466">
    <property type="entry name" value="Beta-lactam-related"/>
</dbReference>
<dbReference type="InterPro" id="IPR050789">
    <property type="entry name" value="Diverse_Enzym_Activities"/>
</dbReference>
<dbReference type="GeneID" id="66114562"/>
<evidence type="ECO:0000313" key="2">
    <source>
        <dbReference type="EMBL" id="KAG7193071.1"/>
    </source>
</evidence>
<evidence type="ECO:0000259" key="1">
    <source>
        <dbReference type="Pfam" id="PF00144"/>
    </source>
</evidence>
<reference evidence="2" key="1">
    <citation type="submission" date="2021-03" db="EMBL/GenBank/DDBJ databases">
        <authorList>
            <person name="Palmer J.M."/>
        </authorList>
    </citation>
    <scope>NUCLEOTIDE SEQUENCE</scope>
    <source>
        <strain evidence="2">ARV_011</strain>
    </source>
</reference>
<dbReference type="Gene3D" id="3.40.710.10">
    <property type="entry name" value="DD-peptidase/beta-lactamase superfamily"/>
    <property type="match status" value="1"/>
</dbReference>
<feature type="domain" description="Beta-lactamase-related" evidence="1">
    <location>
        <begin position="15"/>
        <end position="377"/>
    </location>
</feature>
<dbReference type="AlphaFoldDB" id="A0A9P7V809"/>
<organism evidence="2 3">
    <name type="scientific">Scheffersomyces spartinae</name>
    <dbReference type="NCBI Taxonomy" id="45513"/>
    <lineage>
        <taxon>Eukaryota</taxon>
        <taxon>Fungi</taxon>
        <taxon>Dikarya</taxon>
        <taxon>Ascomycota</taxon>
        <taxon>Saccharomycotina</taxon>
        <taxon>Pichiomycetes</taxon>
        <taxon>Debaryomycetaceae</taxon>
        <taxon>Scheffersomyces</taxon>
    </lineage>
</organism>
<dbReference type="InterPro" id="IPR012338">
    <property type="entry name" value="Beta-lactam/transpept-like"/>
</dbReference>
<comment type="caution">
    <text evidence="2">The sequence shown here is derived from an EMBL/GenBank/DDBJ whole genome shotgun (WGS) entry which is preliminary data.</text>
</comment>
<keyword evidence="3" id="KW-1185">Reference proteome</keyword>
<dbReference type="Proteomes" id="UP000790833">
    <property type="component" value="Unassembled WGS sequence"/>
</dbReference>
<protein>
    <recommendedName>
        <fullName evidence="1">Beta-lactamase-related domain-containing protein</fullName>
    </recommendedName>
</protein>